<organism evidence="2 3">
    <name type="scientific">Prauserella halophila</name>
    <dbReference type="NCBI Taxonomy" id="185641"/>
    <lineage>
        <taxon>Bacteria</taxon>
        <taxon>Bacillati</taxon>
        <taxon>Actinomycetota</taxon>
        <taxon>Actinomycetes</taxon>
        <taxon>Pseudonocardiales</taxon>
        <taxon>Pseudonocardiaceae</taxon>
        <taxon>Prauserella</taxon>
    </lineage>
</organism>
<evidence type="ECO:0008006" key="4">
    <source>
        <dbReference type="Google" id="ProtNLM"/>
    </source>
</evidence>
<evidence type="ECO:0000313" key="3">
    <source>
        <dbReference type="Proteomes" id="UP001500653"/>
    </source>
</evidence>
<sequence>MEYRRVTTDDVRRPPPEIAVDEQDVDESPVDRVVSFPTLTSEALQGTAGWIVESVVPHSEAHPAAVLATLLARFGVVVGREPHVRADNRTHPTRVCPLIVGKTSTGAKGTSAGVVDALFDAAEFADPGGVPKVGGLSSGEGLIDLVRDGTGDDPDAKTFDEGVVDKRVYIEEPEFAGTLSVMERNGSILPRVLREAWDGGVLRTLTRGSPLTATGAHIVIVGHATPGELKARLTDAQLAGGTMNRFLPIASRRTKLCPDGGNIPENIVGEVAGVLAERAALGWKVGEVKRTAAADELWRAQYGHVRRERPDGAVAKFLSRAVPQVLRLSLAYALLDGHHEVDEPHLRAALALWEYASASAEWLFGTEPDSGEQDRLVEFIAAAGAAGRSKTEVANGHFAKNRKAAEIDAILRPLIEDGRIRQEVTPRQRGRPSTRYFTTDRRN</sequence>
<evidence type="ECO:0000256" key="1">
    <source>
        <dbReference type="SAM" id="MobiDB-lite"/>
    </source>
</evidence>
<comment type="caution">
    <text evidence="2">The sequence shown here is derived from an EMBL/GenBank/DDBJ whole genome shotgun (WGS) entry which is preliminary data.</text>
</comment>
<name>A0ABN1WEN0_9PSEU</name>
<dbReference type="EMBL" id="BAAALN010000008">
    <property type="protein sequence ID" value="GAA1243330.1"/>
    <property type="molecule type" value="Genomic_DNA"/>
</dbReference>
<feature type="region of interest" description="Disordered" evidence="1">
    <location>
        <begin position="1"/>
        <end position="26"/>
    </location>
</feature>
<reference evidence="2 3" key="1">
    <citation type="journal article" date="2019" name="Int. J. Syst. Evol. Microbiol.">
        <title>The Global Catalogue of Microorganisms (GCM) 10K type strain sequencing project: providing services to taxonomists for standard genome sequencing and annotation.</title>
        <authorList>
            <consortium name="The Broad Institute Genomics Platform"/>
            <consortium name="The Broad Institute Genome Sequencing Center for Infectious Disease"/>
            <person name="Wu L."/>
            <person name="Ma J."/>
        </authorList>
    </citation>
    <scope>NUCLEOTIDE SEQUENCE [LARGE SCALE GENOMIC DNA]</scope>
    <source>
        <strain evidence="2 3">JCM 13023</strain>
    </source>
</reference>
<protein>
    <recommendedName>
        <fullName evidence="4">DUF3987 domain-containing protein</fullName>
    </recommendedName>
</protein>
<accession>A0ABN1WEN0</accession>
<keyword evidence="3" id="KW-1185">Reference proteome</keyword>
<feature type="compositionally biased region" description="Basic and acidic residues" evidence="1">
    <location>
        <begin position="1"/>
        <end position="15"/>
    </location>
</feature>
<proteinExistence type="predicted"/>
<evidence type="ECO:0000313" key="2">
    <source>
        <dbReference type="EMBL" id="GAA1243330.1"/>
    </source>
</evidence>
<dbReference type="Proteomes" id="UP001500653">
    <property type="component" value="Unassembled WGS sequence"/>
</dbReference>
<gene>
    <name evidence="2" type="ORF">GCM10009676_31170</name>
</gene>